<dbReference type="AlphaFoldDB" id="A0A1M7M3G0"/>
<name>A0A1M7M3G0_9FIRM</name>
<protein>
    <submittedName>
        <fullName evidence="1">Putative motility protein</fullName>
    </submittedName>
</protein>
<accession>A0A1M7M3G0</accession>
<dbReference type="STRING" id="1120996.SAMN02746066_03592"/>
<evidence type="ECO:0000313" key="1">
    <source>
        <dbReference type="EMBL" id="SHM85213.1"/>
    </source>
</evidence>
<reference evidence="1 2" key="1">
    <citation type="submission" date="2016-11" db="EMBL/GenBank/DDBJ databases">
        <authorList>
            <person name="Jaros S."/>
            <person name="Januszkiewicz K."/>
            <person name="Wedrychowicz H."/>
        </authorList>
    </citation>
    <scope>NUCLEOTIDE SEQUENCE [LARGE SCALE GENOMIC DNA]</scope>
    <source>
        <strain evidence="1 2">DSM 15930</strain>
    </source>
</reference>
<proteinExistence type="predicted"/>
<organism evidence="1 2">
    <name type="scientific">Anaerosporobacter mobilis DSM 15930</name>
    <dbReference type="NCBI Taxonomy" id="1120996"/>
    <lineage>
        <taxon>Bacteria</taxon>
        <taxon>Bacillati</taxon>
        <taxon>Bacillota</taxon>
        <taxon>Clostridia</taxon>
        <taxon>Lachnospirales</taxon>
        <taxon>Lachnospiraceae</taxon>
        <taxon>Anaerosporobacter</taxon>
    </lineage>
</organism>
<dbReference type="EMBL" id="FRCP01000019">
    <property type="protein sequence ID" value="SHM85213.1"/>
    <property type="molecule type" value="Genomic_DNA"/>
</dbReference>
<dbReference type="RefSeq" id="WP_073289820.1">
    <property type="nucleotide sequence ID" value="NZ_FRCP01000019.1"/>
</dbReference>
<dbReference type="InterPro" id="IPR025906">
    <property type="entry name" value="YjfB_motility"/>
</dbReference>
<dbReference type="OrthoDB" id="1924973at2"/>
<gene>
    <name evidence="1" type="ORF">SAMN02746066_03592</name>
</gene>
<evidence type="ECO:0000313" key="2">
    <source>
        <dbReference type="Proteomes" id="UP000184038"/>
    </source>
</evidence>
<dbReference type="Proteomes" id="UP000184038">
    <property type="component" value="Unassembled WGS sequence"/>
</dbReference>
<sequence length="58" mass="6150">MDITALSSGLSQANLMSQVSASVLKLSMDTVEQSMDNMIKMMETSVNPNLGGTIDISI</sequence>
<dbReference type="Pfam" id="PF14070">
    <property type="entry name" value="YjfB_motility"/>
    <property type="match status" value="1"/>
</dbReference>
<keyword evidence="2" id="KW-1185">Reference proteome</keyword>